<comment type="caution">
    <text evidence="2">The sequence shown here is derived from an EMBL/GenBank/DDBJ whole genome shotgun (WGS) entry which is preliminary data.</text>
</comment>
<dbReference type="Proteomes" id="UP001146120">
    <property type="component" value="Unassembled WGS sequence"/>
</dbReference>
<evidence type="ECO:0000313" key="3">
    <source>
        <dbReference type="Proteomes" id="UP001146120"/>
    </source>
</evidence>
<reference evidence="2" key="1">
    <citation type="submission" date="2022-11" db="EMBL/GenBank/DDBJ databases">
        <authorList>
            <person name="Morgan W.R."/>
            <person name="Tartar A."/>
        </authorList>
    </citation>
    <scope>NUCLEOTIDE SEQUENCE</scope>
    <source>
        <strain evidence="2">ARSEF 373</strain>
    </source>
</reference>
<reference evidence="2" key="2">
    <citation type="journal article" date="2023" name="Microbiol Resour">
        <title>Decontamination and Annotation of the Draft Genome Sequence of the Oomycete Lagenidium giganteum ARSEF 373.</title>
        <authorList>
            <person name="Morgan W.R."/>
            <person name="Tartar A."/>
        </authorList>
    </citation>
    <scope>NUCLEOTIDE SEQUENCE</scope>
    <source>
        <strain evidence="2">ARSEF 373</strain>
    </source>
</reference>
<dbReference type="GO" id="GO:0003676">
    <property type="term" value="F:nucleic acid binding"/>
    <property type="evidence" value="ECO:0007669"/>
    <property type="project" value="InterPro"/>
</dbReference>
<evidence type="ECO:0000313" key="2">
    <source>
        <dbReference type="EMBL" id="DBA02470.1"/>
    </source>
</evidence>
<dbReference type="InterPro" id="IPR036397">
    <property type="entry name" value="RNaseH_sf"/>
</dbReference>
<dbReference type="PANTHER" id="PTHR47169">
    <property type="entry name" value="OS01G0541250 PROTEIN"/>
    <property type="match status" value="1"/>
</dbReference>
<accession>A0AAV2Z9G9</accession>
<name>A0AAV2Z9G9_9STRA</name>
<dbReference type="Gene3D" id="3.30.420.10">
    <property type="entry name" value="Ribonuclease H-like superfamily/Ribonuclease H"/>
    <property type="match status" value="1"/>
</dbReference>
<feature type="compositionally biased region" description="Basic and acidic residues" evidence="1">
    <location>
        <begin position="8"/>
        <end position="24"/>
    </location>
</feature>
<evidence type="ECO:0000256" key="1">
    <source>
        <dbReference type="SAM" id="MobiDB-lite"/>
    </source>
</evidence>
<feature type="compositionally biased region" description="Basic and acidic residues" evidence="1">
    <location>
        <begin position="55"/>
        <end position="75"/>
    </location>
</feature>
<feature type="compositionally biased region" description="Polar residues" evidence="1">
    <location>
        <begin position="29"/>
        <end position="42"/>
    </location>
</feature>
<feature type="region of interest" description="Disordered" evidence="1">
    <location>
        <begin position="1"/>
        <end position="111"/>
    </location>
</feature>
<feature type="region of interest" description="Disordered" evidence="1">
    <location>
        <begin position="159"/>
        <end position="199"/>
    </location>
</feature>
<sequence>MVGTQADSEQRRGIWEELLRRSDDGVLQPDNSPTPLERNNNAEVCGPIRSPTDVKPSRTEEDRLIDDAQASHHQGDGANKPAPNCSPAERHERNRVHPPSKCQNDSSSERETQVRYCLGFNKPCEEGSLEFDGMMNAIHMDEKNDKTIGQRVYLATEQDGLSKEATPTKAVQSKSHITKQEPQEGGHRDEDNPVNKKTSRPFLLEKLLPAIREKWPEQPSPQVLFLQQDNASPHVHPQDKEVVEELASLQLQDWCVQRRQQPAQSPDLNVLDLGFFHSIQTPPSGHWAATLNKTFLTLQSRIEQIIHELGSNDLKPPRLLSERRDRDGALPWTLKCDQEAYDKAREIESTRKDALKKVQSTAALVGYSDEVETFDVDENKA</sequence>
<proteinExistence type="predicted"/>
<feature type="compositionally biased region" description="Basic and acidic residues" evidence="1">
    <location>
        <begin position="178"/>
        <end position="194"/>
    </location>
</feature>
<dbReference type="EMBL" id="DAKRPA010000031">
    <property type="protein sequence ID" value="DBA02470.1"/>
    <property type="molecule type" value="Genomic_DNA"/>
</dbReference>
<gene>
    <name evidence="2" type="ORF">N0F65_008684</name>
</gene>
<organism evidence="2 3">
    <name type="scientific">Lagenidium giganteum</name>
    <dbReference type="NCBI Taxonomy" id="4803"/>
    <lineage>
        <taxon>Eukaryota</taxon>
        <taxon>Sar</taxon>
        <taxon>Stramenopiles</taxon>
        <taxon>Oomycota</taxon>
        <taxon>Peronosporomycetes</taxon>
        <taxon>Pythiales</taxon>
        <taxon>Pythiaceae</taxon>
    </lineage>
</organism>
<keyword evidence="3" id="KW-1185">Reference proteome</keyword>
<protein>
    <recommendedName>
        <fullName evidence="4">Transposase</fullName>
    </recommendedName>
</protein>
<evidence type="ECO:0008006" key="4">
    <source>
        <dbReference type="Google" id="ProtNLM"/>
    </source>
</evidence>
<dbReference type="AlphaFoldDB" id="A0AAV2Z9G9"/>